<name>U4LWT1_PYROM</name>
<sequence length="85" mass="9768">MRPQFLQWSNPQNLEFTARIKSPIAGCDSKRSSFYLEQSLAAQFPFIFTPSKRAAVDRRRGGFEVQEDAEDSTWGKKTVRQRRGG</sequence>
<proteinExistence type="predicted"/>
<organism evidence="2 3">
    <name type="scientific">Pyronema omphalodes (strain CBS 100304)</name>
    <name type="common">Pyronema confluens</name>
    <dbReference type="NCBI Taxonomy" id="1076935"/>
    <lineage>
        <taxon>Eukaryota</taxon>
        <taxon>Fungi</taxon>
        <taxon>Dikarya</taxon>
        <taxon>Ascomycota</taxon>
        <taxon>Pezizomycotina</taxon>
        <taxon>Pezizomycetes</taxon>
        <taxon>Pezizales</taxon>
        <taxon>Pyronemataceae</taxon>
        <taxon>Pyronema</taxon>
    </lineage>
</organism>
<protein>
    <submittedName>
        <fullName evidence="2">Uncharacterized protein</fullName>
    </submittedName>
</protein>
<dbReference type="EMBL" id="HF936296">
    <property type="protein sequence ID" value="CCX34048.1"/>
    <property type="molecule type" value="Genomic_DNA"/>
</dbReference>
<keyword evidence="3" id="KW-1185">Reference proteome</keyword>
<evidence type="ECO:0000256" key="1">
    <source>
        <dbReference type="SAM" id="MobiDB-lite"/>
    </source>
</evidence>
<accession>U4LWT1</accession>
<evidence type="ECO:0000313" key="2">
    <source>
        <dbReference type="EMBL" id="CCX34048.1"/>
    </source>
</evidence>
<feature type="region of interest" description="Disordered" evidence="1">
    <location>
        <begin position="65"/>
        <end position="85"/>
    </location>
</feature>
<gene>
    <name evidence="2" type="ORF">PCON_02526</name>
</gene>
<dbReference type="AlphaFoldDB" id="U4LWT1"/>
<evidence type="ECO:0000313" key="3">
    <source>
        <dbReference type="Proteomes" id="UP000018144"/>
    </source>
</evidence>
<dbReference type="Proteomes" id="UP000018144">
    <property type="component" value="Unassembled WGS sequence"/>
</dbReference>
<reference evidence="2 3" key="1">
    <citation type="journal article" date="2013" name="PLoS Genet.">
        <title>The genome and development-dependent transcriptomes of Pyronema confluens: a window into fungal evolution.</title>
        <authorList>
            <person name="Traeger S."/>
            <person name="Altegoer F."/>
            <person name="Freitag M."/>
            <person name="Gabaldon T."/>
            <person name="Kempken F."/>
            <person name="Kumar A."/>
            <person name="Marcet-Houben M."/>
            <person name="Poggeler S."/>
            <person name="Stajich J.E."/>
            <person name="Nowrousian M."/>
        </authorList>
    </citation>
    <scope>NUCLEOTIDE SEQUENCE [LARGE SCALE GENOMIC DNA]</scope>
    <source>
        <strain evidence="3">CBS 100304</strain>
        <tissue evidence="2">Vegetative mycelium</tissue>
    </source>
</reference>